<dbReference type="InterPro" id="IPR019368">
    <property type="entry name" value="Ribosomal_mS29"/>
</dbReference>
<name>A0A0D2KIU8_HYPSF</name>
<dbReference type="PANTHER" id="PTHR12810">
    <property type="entry name" value="MITOCHONDRIAL 28S RIBOSOMAL PROTEIN S29"/>
    <property type="match status" value="1"/>
</dbReference>
<evidence type="ECO:0000256" key="1">
    <source>
        <dbReference type="ARBA" id="ARBA00004173"/>
    </source>
</evidence>
<keyword evidence="9" id="KW-1185">Reference proteome</keyword>
<dbReference type="AlphaFoldDB" id="A0A0D2KIU8"/>
<keyword evidence="3" id="KW-0809">Transit peptide</keyword>
<accession>A0A0D2KIU8</accession>
<evidence type="ECO:0000256" key="3">
    <source>
        <dbReference type="ARBA" id="ARBA00022946"/>
    </source>
</evidence>
<protein>
    <recommendedName>
        <fullName evidence="7">Small ribosomal subunit protein mS29</fullName>
    </recommendedName>
</protein>
<keyword evidence="6" id="KW-0687">Ribonucleoprotein</keyword>
<gene>
    <name evidence="8" type="ORF">HYPSUDRAFT_430497</name>
</gene>
<evidence type="ECO:0000256" key="5">
    <source>
        <dbReference type="ARBA" id="ARBA00023128"/>
    </source>
</evidence>
<reference evidence="9" key="1">
    <citation type="submission" date="2014-04" db="EMBL/GenBank/DDBJ databases">
        <title>Evolutionary Origins and Diversification of the Mycorrhizal Mutualists.</title>
        <authorList>
            <consortium name="DOE Joint Genome Institute"/>
            <consortium name="Mycorrhizal Genomics Consortium"/>
            <person name="Kohler A."/>
            <person name="Kuo A."/>
            <person name="Nagy L.G."/>
            <person name="Floudas D."/>
            <person name="Copeland A."/>
            <person name="Barry K.W."/>
            <person name="Cichocki N."/>
            <person name="Veneault-Fourrey C."/>
            <person name="LaButti K."/>
            <person name="Lindquist E.A."/>
            <person name="Lipzen A."/>
            <person name="Lundell T."/>
            <person name="Morin E."/>
            <person name="Murat C."/>
            <person name="Riley R."/>
            <person name="Ohm R."/>
            <person name="Sun H."/>
            <person name="Tunlid A."/>
            <person name="Henrissat B."/>
            <person name="Grigoriev I.V."/>
            <person name="Hibbett D.S."/>
            <person name="Martin F."/>
        </authorList>
    </citation>
    <scope>NUCLEOTIDE SEQUENCE [LARGE SCALE GENOMIC DNA]</scope>
    <source>
        <strain evidence="9">FD-334 SS-4</strain>
    </source>
</reference>
<dbReference type="STRING" id="945553.A0A0D2KIU8"/>
<dbReference type="Gene3D" id="3.40.50.300">
    <property type="entry name" value="P-loop containing nucleotide triphosphate hydrolases"/>
    <property type="match status" value="1"/>
</dbReference>
<dbReference type="GO" id="GO:0003735">
    <property type="term" value="F:structural constituent of ribosome"/>
    <property type="evidence" value="ECO:0007669"/>
    <property type="project" value="TreeGrafter"/>
</dbReference>
<dbReference type="InterPro" id="IPR027417">
    <property type="entry name" value="P-loop_NTPase"/>
</dbReference>
<dbReference type="OMA" id="GLAHWMT"/>
<dbReference type="GO" id="GO:0005763">
    <property type="term" value="C:mitochondrial small ribosomal subunit"/>
    <property type="evidence" value="ECO:0007669"/>
    <property type="project" value="TreeGrafter"/>
</dbReference>
<dbReference type="Pfam" id="PF10236">
    <property type="entry name" value="DAP3"/>
    <property type="match status" value="1"/>
</dbReference>
<dbReference type="SUPFAM" id="SSF52540">
    <property type="entry name" value="P-loop containing nucleoside triphosphate hydrolases"/>
    <property type="match status" value="1"/>
</dbReference>
<keyword evidence="5" id="KW-0496">Mitochondrion</keyword>
<comment type="subcellular location">
    <subcellularLocation>
        <location evidence="1">Mitochondrion</location>
    </subcellularLocation>
</comment>
<organism evidence="8 9">
    <name type="scientific">Hypholoma sublateritium (strain FD-334 SS-4)</name>
    <dbReference type="NCBI Taxonomy" id="945553"/>
    <lineage>
        <taxon>Eukaryota</taxon>
        <taxon>Fungi</taxon>
        <taxon>Dikarya</taxon>
        <taxon>Basidiomycota</taxon>
        <taxon>Agaricomycotina</taxon>
        <taxon>Agaricomycetes</taxon>
        <taxon>Agaricomycetidae</taxon>
        <taxon>Agaricales</taxon>
        <taxon>Agaricineae</taxon>
        <taxon>Strophariaceae</taxon>
        <taxon>Hypholoma</taxon>
    </lineage>
</organism>
<dbReference type="PANTHER" id="PTHR12810:SF0">
    <property type="entry name" value="SMALL RIBOSOMAL SUBUNIT PROTEIN MS29"/>
    <property type="match status" value="1"/>
</dbReference>
<proteinExistence type="inferred from homology"/>
<dbReference type="OrthoDB" id="274828at2759"/>
<evidence type="ECO:0000256" key="2">
    <source>
        <dbReference type="ARBA" id="ARBA00009863"/>
    </source>
</evidence>
<evidence type="ECO:0000313" key="8">
    <source>
        <dbReference type="EMBL" id="KJA14577.1"/>
    </source>
</evidence>
<comment type="similarity">
    <text evidence="2">Belongs to the mitochondrion-specific ribosomal protein mS29 family.</text>
</comment>
<evidence type="ECO:0000256" key="7">
    <source>
        <dbReference type="ARBA" id="ARBA00035140"/>
    </source>
</evidence>
<sequence>MSLISSISRPGPSTSLSRLLKPQFSLESRRYAAGEAGPVGKAGYLQKLGSAQKSKMRKKLPMYKALPASQLDRPILVSNKPQFDPPVFTPAAIKAATAVGQPFVINPKDNDPMKCFGIPRKLWLEFKLLSRPYTVVREVTKDIIQLLEDAKQSSSANTRVVFTGRPGCGKSFLLLQAVESCAQQNWVVIYIPRAVDLVNSTTSYAYDIRTQTYLQPWYSFQTIQRMLTVNKEAFTKIKLVEDLVLEKSVLAKGTTLDQVIEAALAERGVSVAQAPVYLEAVMKALEAQTQYPVILAIDDMQTLYGKTAYRDPHFQAIHSYHLSLPRMLMEFASGKRSFQKGAVLGAISASQTTHPIPLELRDALDLHNENYRIASPYEKRDKVLVEYAKGLKNMAVPEKLTLAEAIGVFEIWKEQQVFGREKFFYDEAFMGKYTESGGNARDFVWKGLLATLDT</sequence>
<keyword evidence="4" id="KW-0689">Ribosomal protein</keyword>
<dbReference type="Proteomes" id="UP000054270">
    <property type="component" value="Unassembled WGS sequence"/>
</dbReference>
<evidence type="ECO:0000313" key="9">
    <source>
        <dbReference type="Proteomes" id="UP000054270"/>
    </source>
</evidence>
<evidence type="ECO:0000256" key="4">
    <source>
        <dbReference type="ARBA" id="ARBA00022980"/>
    </source>
</evidence>
<dbReference type="EMBL" id="KN817673">
    <property type="protein sequence ID" value="KJA14577.1"/>
    <property type="molecule type" value="Genomic_DNA"/>
</dbReference>
<evidence type="ECO:0000256" key="6">
    <source>
        <dbReference type="ARBA" id="ARBA00023274"/>
    </source>
</evidence>